<dbReference type="AlphaFoldDB" id="A0A0E9TYL6"/>
<name>A0A0E9TYL6_ANGAN</name>
<reference evidence="1" key="2">
    <citation type="journal article" date="2015" name="Fish Shellfish Immunol.">
        <title>Early steps in the European eel (Anguilla anguilla)-Vibrio vulnificus interaction in the gills: Role of the RtxA13 toxin.</title>
        <authorList>
            <person name="Callol A."/>
            <person name="Pajuelo D."/>
            <person name="Ebbesson L."/>
            <person name="Teles M."/>
            <person name="MacKenzie S."/>
            <person name="Amaro C."/>
        </authorList>
    </citation>
    <scope>NUCLEOTIDE SEQUENCE</scope>
</reference>
<sequence length="19" mass="2298">MYYEIRVGGAYVPFELYKV</sequence>
<accession>A0A0E9TYL6</accession>
<reference evidence="1" key="1">
    <citation type="submission" date="2014-11" db="EMBL/GenBank/DDBJ databases">
        <authorList>
            <person name="Amaro Gonzalez C."/>
        </authorList>
    </citation>
    <scope>NUCLEOTIDE SEQUENCE</scope>
</reference>
<proteinExistence type="predicted"/>
<organism evidence="1">
    <name type="scientific">Anguilla anguilla</name>
    <name type="common">European freshwater eel</name>
    <name type="synonym">Muraena anguilla</name>
    <dbReference type="NCBI Taxonomy" id="7936"/>
    <lineage>
        <taxon>Eukaryota</taxon>
        <taxon>Metazoa</taxon>
        <taxon>Chordata</taxon>
        <taxon>Craniata</taxon>
        <taxon>Vertebrata</taxon>
        <taxon>Euteleostomi</taxon>
        <taxon>Actinopterygii</taxon>
        <taxon>Neopterygii</taxon>
        <taxon>Teleostei</taxon>
        <taxon>Anguilliformes</taxon>
        <taxon>Anguillidae</taxon>
        <taxon>Anguilla</taxon>
    </lineage>
</organism>
<dbReference type="EMBL" id="GBXM01049838">
    <property type="protein sequence ID" value="JAH58739.1"/>
    <property type="molecule type" value="Transcribed_RNA"/>
</dbReference>
<evidence type="ECO:0000313" key="1">
    <source>
        <dbReference type="EMBL" id="JAH58739.1"/>
    </source>
</evidence>
<protein>
    <submittedName>
        <fullName evidence="1">Uncharacterized protein</fullName>
    </submittedName>
</protein>